<reference evidence="1 2" key="1">
    <citation type="journal article" date="2013" name="BMC Genomics">
        <title>High quality de novo sequencing and assembly of the Saccharomyces arboricolus genome.</title>
        <authorList>
            <person name="Liti G."/>
            <person name="Nguyen Ba A.N."/>
            <person name="Blythe M."/>
            <person name="Mueller C.A."/>
            <person name="Bergstroem A."/>
            <person name="Cubillos F.A."/>
            <person name="Dafhnis-Calas F."/>
            <person name="Khoshraftar S."/>
            <person name="Malla S."/>
            <person name="Mehta N."/>
            <person name="Siow C.C."/>
            <person name="Warringer J."/>
            <person name="Moses A.M."/>
            <person name="Louis E.J."/>
            <person name="Nieduszynski C.A."/>
        </authorList>
    </citation>
    <scope>NUCLEOTIDE SEQUENCE [LARGE SCALE GENOMIC DNA]</scope>
    <source>
        <strain evidence="2">H-6 / AS 2.3317 / CBS 10644</strain>
    </source>
</reference>
<name>J8LNE3_SACAR</name>
<dbReference type="AlphaFoldDB" id="J8LNE3"/>
<organism evidence="1 2">
    <name type="scientific">Saccharomyces arboricola (strain H-6 / AS 2.3317 / CBS 10644)</name>
    <name type="common">Yeast</name>
    <dbReference type="NCBI Taxonomy" id="1160507"/>
    <lineage>
        <taxon>Eukaryota</taxon>
        <taxon>Fungi</taxon>
        <taxon>Dikarya</taxon>
        <taxon>Ascomycota</taxon>
        <taxon>Saccharomycotina</taxon>
        <taxon>Saccharomycetes</taxon>
        <taxon>Saccharomycetales</taxon>
        <taxon>Saccharomycetaceae</taxon>
        <taxon>Saccharomyces</taxon>
    </lineage>
</organism>
<dbReference type="PANTHER" id="PTHR28186">
    <property type="entry name" value="MEIOTICALLY UP-REGULATED GENE 9 PROTEIN"/>
    <property type="match status" value="1"/>
</dbReference>
<evidence type="ECO:0000313" key="1">
    <source>
        <dbReference type="EMBL" id="EJS43612.1"/>
    </source>
</evidence>
<keyword evidence="2" id="KW-1185">Reference proteome</keyword>
<accession>J8LNE3</accession>
<dbReference type="HOGENOM" id="CLU_1448501_0_0_1"/>
<dbReference type="InterPro" id="IPR018809">
    <property type="entry name" value="DUF2406"/>
</dbReference>
<dbReference type="Proteomes" id="UP000006968">
    <property type="component" value="Chromosome VII"/>
</dbReference>
<dbReference type="OrthoDB" id="5330253at2759"/>
<protein>
    <submittedName>
        <fullName evidence="1">YGR273C</fullName>
    </submittedName>
</protein>
<dbReference type="Pfam" id="PF10295">
    <property type="entry name" value="DUF2406"/>
    <property type="match status" value="1"/>
</dbReference>
<evidence type="ECO:0000313" key="2">
    <source>
        <dbReference type="Proteomes" id="UP000006968"/>
    </source>
</evidence>
<proteinExistence type="predicted"/>
<gene>
    <name evidence="1" type="ORF">SU7_1369</name>
</gene>
<comment type="caution">
    <text evidence="1">The sequence shown here is derived from an EMBL/GenBank/DDBJ whole genome shotgun (WGS) entry which is preliminary data.</text>
</comment>
<dbReference type="PANTHER" id="PTHR28186:SF1">
    <property type="entry name" value="MEIOTICALLY UP-REGULATED GENE 9 PROTEIN"/>
    <property type="match status" value="1"/>
</dbReference>
<dbReference type="EMBL" id="ALIE01000089">
    <property type="protein sequence ID" value="EJS43612.1"/>
    <property type="molecule type" value="Genomic_DNA"/>
</dbReference>
<sequence>MLHFKSTGKIDKDDDMSRVKLRSSSLTAPILEAVQEAQPFEEATFSNFQEKHPLTENSICNAYTIYDADGNLKPIKDTFGRDITTPDISNPTRPRDERPIDTIRGFEYSITKDPRWLRELETSKLGFKTRPGFSVINRDSQASINLPQLEKKVMESQKTANARPRSRFFSRLLGR</sequence>